<name>A0A518JNX9_9BACT</name>
<dbReference type="KEGG" id="rcf:Poly24_09490"/>
<dbReference type="SUPFAM" id="SSF53448">
    <property type="entry name" value="Nucleotide-diphospho-sugar transferases"/>
    <property type="match status" value="1"/>
</dbReference>
<keyword evidence="3" id="KW-1185">Reference proteome</keyword>
<evidence type="ECO:0000259" key="1">
    <source>
        <dbReference type="Pfam" id="PF00535"/>
    </source>
</evidence>
<keyword evidence="2" id="KW-0328">Glycosyltransferase</keyword>
<dbReference type="Proteomes" id="UP000315082">
    <property type="component" value="Chromosome"/>
</dbReference>
<dbReference type="GO" id="GO:0016758">
    <property type="term" value="F:hexosyltransferase activity"/>
    <property type="evidence" value="ECO:0007669"/>
    <property type="project" value="UniProtKB-ARBA"/>
</dbReference>
<evidence type="ECO:0000313" key="2">
    <source>
        <dbReference type="EMBL" id="QDV67256.1"/>
    </source>
</evidence>
<organism evidence="2 3">
    <name type="scientific">Rosistilla carotiformis</name>
    <dbReference type="NCBI Taxonomy" id="2528017"/>
    <lineage>
        <taxon>Bacteria</taxon>
        <taxon>Pseudomonadati</taxon>
        <taxon>Planctomycetota</taxon>
        <taxon>Planctomycetia</taxon>
        <taxon>Pirellulales</taxon>
        <taxon>Pirellulaceae</taxon>
        <taxon>Rosistilla</taxon>
    </lineage>
</organism>
<proteinExistence type="predicted"/>
<accession>A0A518JNX9</accession>
<dbReference type="Gene3D" id="3.90.550.10">
    <property type="entry name" value="Spore Coat Polysaccharide Biosynthesis Protein SpsA, Chain A"/>
    <property type="match status" value="1"/>
</dbReference>
<dbReference type="EMBL" id="CP036348">
    <property type="protein sequence ID" value="QDV67256.1"/>
    <property type="molecule type" value="Genomic_DNA"/>
</dbReference>
<dbReference type="PANTHER" id="PTHR22916">
    <property type="entry name" value="GLYCOSYLTRANSFERASE"/>
    <property type="match status" value="1"/>
</dbReference>
<dbReference type="InterPro" id="IPR001173">
    <property type="entry name" value="Glyco_trans_2-like"/>
</dbReference>
<sequence length="273" mass="30849">MSEVRISVVTPSYNQAEYVEQTILSVLQQDYSNVEYLVLDGGSTDGSADIIEKYSDQLAYWCSAPDGGQADAISRGFARCTGDVICWINSDDLFLPGALSKVARYFTDHPETQCLSGGAFTIDEHNQPVKGFGVFTLGEQATFDKLRFYAQDNLYQPAAFWRRSAYEAVGGVDPTLNFIMDYDLFARLALHSPFARLPALLACFRLHGECKSMRIQEVREAELELFRERYGASSCSELSQRLMYWKYRLPSLARKAQWRLARKIGLIELPRVA</sequence>
<reference evidence="2 3" key="1">
    <citation type="submission" date="2019-02" db="EMBL/GenBank/DDBJ databases">
        <title>Deep-cultivation of Planctomycetes and their phenomic and genomic characterization uncovers novel biology.</title>
        <authorList>
            <person name="Wiegand S."/>
            <person name="Jogler M."/>
            <person name="Boedeker C."/>
            <person name="Pinto D."/>
            <person name="Vollmers J."/>
            <person name="Rivas-Marin E."/>
            <person name="Kohn T."/>
            <person name="Peeters S.H."/>
            <person name="Heuer A."/>
            <person name="Rast P."/>
            <person name="Oberbeckmann S."/>
            <person name="Bunk B."/>
            <person name="Jeske O."/>
            <person name="Meyerdierks A."/>
            <person name="Storesund J.E."/>
            <person name="Kallscheuer N."/>
            <person name="Luecker S."/>
            <person name="Lage O.M."/>
            <person name="Pohl T."/>
            <person name="Merkel B.J."/>
            <person name="Hornburger P."/>
            <person name="Mueller R.-W."/>
            <person name="Bruemmer F."/>
            <person name="Labrenz M."/>
            <person name="Spormann A.M."/>
            <person name="Op den Camp H."/>
            <person name="Overmann J."/>
            <person name="Amann R."/>
            <person name="Jetten M.S.M."/>
            <person name="Mascher T."/>
            <person name="Medema M.H."/>
            <person name="Devos D.P."/>
            <person name="Kaster A.-K."/>
            <person name="Ovreas L."/>
            <person name="Rohde M."/>
            <person name="Galperin M.Y."/>
            <person name="Jogler C."/>
        </authorList>
    </citation>
    <scope>NUCLEOTIDE SEQUENCE [LARGE SCALE GENOMIC DNA]</scope>
    <source>
        <strain evidence="2 3">Poly24</strain>
    </source>
</reference>
<feature type="domain" description="Glycosyltransferase 2-like" evidence="1">
    <location>
        <begin position="7"/>
        <end position="166"/>
    </location>
</feature>
<evidence type="ECO:0000313" key="3">
    <source>
        <dbReference type="Proteomes" id="UP000315082"/>
    </source>
</evidence>
<protein>
    <submittedName>
        <fullName evidence="2">Glycosyltransferase EpsE</fullName>
        <ecNumber evidence="2">2.4.-.-</ecNumber>
    </submittedName>
</protein>
<dbReference type="InterPro" id="IPR029044">
    <property type="entry name" value="Nucleotide-diphossugar_trans"/>
</dbReference>
<dbReference type="EC" id="2.4.-.-" evidence="2"/>
<dbReference type="OrthoDB" id="9784574at2"/>
<dbReference type="CDD" id="cd06433">
    <property type="entry name" value="GT_2_WfgS_like"/>
    <property type="match status" value="1"/>
</dbReference>
<dbReference type="PANTHER" id="PTHR22916:SF65">
    <property type="entry name" value="SLR1065 PROTEIN"/>
    <property type="match status" value="1"/>
</dbReference>
<dbReference type="AlphaFoldDB" id="A0A518JNX9"/>
<gene>
    <name evidence="2" type="primary">epsE_2</name>
    <name evidence="2" type="ORF">Poly24_09490</name>
</gene>
<dbReference type="RefSeq" id="WP_145091113.1">
    <property type="nucleotide sequence ID" value="NZ_CP036348.1"/>
</dbReference>
<dbReference type="Pfam" id="PF00535">
    <property type="entry name" value="Glycos_transf_2"/>
    <property type="match status" value="1"/>
</dbReference>
<keyword evidence="2" id="KW-0808">Transferase</keyword>